<comment type="caution">
    <text evidence="1">The sequence shown here is derived from an EMBL/GenBank/DDBJ whole genome shotgun (WGS) entry which is preliminary data.</text>
</comment>
<protein>
    <recommendedName>
        <fullName evidence="3">DDE-1 domain-containing protein</fullName>
    </recommendedName>
</protein>
<sequence length="163" mass="18617">MVDYIKHHESDWLVSFEQKYGPRTTLNLMHLCRRFAARHGFVRKCATTSKMSADDLMRQVRQNAQAFWEKHSGKDASLVLNCDETGICNDMPPRKILTMKSYETVERTLKSELYALPPNTTSPLAVGVMGPYKAKLRALWLRDTNKYSTPAAKRLAVIKRAIA</sequence>
<dbReference type="OrthoDB" id="97987at2759"/>
<feature type="non-terminal residue" evidence="1">
    <location>
        <position position="163"/>
    </location>
</feature>
<organism evidence="1 2">
    <name type="scientific">Achlya hypogyna</name>
    <name type="common">Oomycete</name>
    <name type="synonym">Protoachlya hypogyna</name>
    <dbReference type="NCBI Taxonomy" id="1202772"/>
    <lineage>
        <taxon>Eukaryota</taxon>
        <taxon>Sar</taxon>
        <taxon>Stramenopiles</taxon>
        <taxon>Oomycota</taxon>
        <taxon>Saprolegniomycetes</taxon>
        <taxon>Saprolegniales</taxon>
        <taxon>Achlyaceae</taxon>
        <taxon>Achlya</taxon>
    </lineage>
</organism>
<gene>
    <name evidence="1" type="ORF">ACHHYP_20877</name>
</gene>
<reference evidence="1 2" key="1">
    <citation type="journal article" date="2014" name="Genome Biol. Evol.">
        <title>The secreted proteins of Achlya hypogyna and Thraustotheca clavata identify the ancestral oomycete secretome and reveal gene acquisitions by horizontal gene transfer.</title>
        <authorList>
            <person name="Misner I."/>
            <person name="Blouin N."/>
            <person name="Leonard G."/>
            <person name="Richards T.A."/>
            <person name="Lane C.E."/>
        </authorList>
    </citation>
    <scope>NUCLEOTIDE SEQUENCE [LARGE SCALE GENOMIC DNA]</scope>
    <source>
        <strain evidence="1 2">ATCC 48635</strain>
    </source>
</reference>
<evidence type="ECO:0008006" key="3">
    <source>
        <dbReference type="Google" id="ProtNLM"/>
    </source>
</evidence>
<proteinExistence type="predicted"/>
<dbReference type="AlphaFoldDB" id="A0A1V9Y3X5"/>
<evidence type="ECO:0000313" key="2">
    <source>
        <dbReference type="Proteomes" id="UP000243579"/>
    </source>
</evidence>
<name>A0A1V9Y3X5_ACHHY</name>
<keyword evidence="2" id="KW-1185">Reference proteome</keyword>
<evidence type="ECO:0000313" key="1">
    <source>
        <dbReference type="EMBL" id="OQR80442.1"/>
    </source>
</evidence>
<accession>A0A1V9Y3X5</accession>
<dbReference type="EMBL" id="JNBR01003040">
    <property type="protein sequence ID" value="OQR80442.1"/>
    <property type="molecule type" value="Genomic_DNA"/>
</dbReference>
<dbReference type="Proteomes" id="UP000243579">
    <property type="component" value="Unassembled WGS sequence"/>
</dbReference>